<evidence type="ECO:0000313" key="1">
    <source>
        <dbReference type="EMBL" id="GEN04969.1"/>
    </source>
</evidence>
<organism evidence="1 2">
    <name type="scientific">Myxococcus fulvus</name>
    <dbReference type="NCBI Taxonomy" id="33"/>
    <lineage>
        <taxon>Bacteria</taxon>
        <taxon>Pseudomonadati</taxon>
        <taxon>Myxococcota</taxon>
        <taxon>Myxococcia</taxon>
        <taxon>Myxococcales</taxon>
        <taxon>Cystobacterineae</taxon>
        <taxon>Myxococcaceae</taxon>
        <taxon>Myxococcus</taxon>
    </lineage>
</organism>
<evidence type="ECO:0000313" key="2">
    <source>
        <dbReference type="Proteomes" id="UP000321514"/>
    </source>
</evidence>
<gene>
    <name evidence="1" type="ORF">MFU01_00060</name>
</gene>
<dbReference type="Proteomes" id="UP000321514">
    <property type="component" value="Unassembled WGS sequence"/>
</dbReference>
<proteinExistence type="predicted"/>
<protein>
    <submittedName>
        <fullName evidence="1">Uncharacterized protein</fullName>
    </submittedName>
</protein>
<name>A0A511SSP3_MYXFU</name>
<dbReference type="AlphaFoldDB" id="A0A511SSP3"/>
<dbReference type="EMBL" id="BJXR01000002">
    <property type="protein sequence ID" value="GEN04969.1"/>
    <property type="molecule type" value="Genomic_DNA"/>
</dbReference>
<sequence length="88" mass="9102">MQNRLVIVGRDAPSVGELGKGHLVAEHSGDIRGWREASSKAIFVVDAQPDATLAELAVMVSRELGCSVSPTHHGAASFAQGPPPTTGT</sequence>
<accession>A0A511SSP3</accession>
<comment type="caution">
    <text evidence="1">The sequence shown here is derived from an EMBL/GenBank/DDBJ whole genome shotgun (WGS) entry which is preliminary data.</text>
</comment>
<reference evidence="1 2" key="1">
    <citation type="submission" date="2019-07" db="EMBL/GenBank/DDBJ databases">
        <title>Whole genome shotgun sequence of Myxococcus fulvus NBRC 100333.</title>
        <authorList>
            <person name="Hosoyama A."/>
            <person name="Uohara A."/>
            <person name="Ohji S."/>
            <person name="Ichikawa N."/>
        </authorList>
    </citation>
    <scope>NUCLEOTIDE SEQUENCE [LARGE SCALE GENOMIC DNA]</scope>
    <source>
        <strain evidence="1 2">NBRC 100333</strain>
    </source>
</reference>